<dbReference type="InterPro" id="IPR036097">
    <property type="entry name" value="HisK_dim/P_sf"/>
</dbReference>
<feature type="coiled-coil region" evidence="3">
    <location>
        <begin position="123"/>
        <end position="160"/>
    </location>
</feature>
<dbReference type="InterPro" id="IPR011006">
    <property type="entry name" value="CheY-like_superfamily"/>
</dbReference>
<dbReference type="eggNOG" id="COG2205">
    <property type="taxonomic scope" value="Bacteria"/>
</dbReference>
<dbReference type="Proteomes" id="UP000030661">
    <property type="component" value="Unassembled WGS sequence"/>
</dbReference>
<dbReference type="HOGENOM" id="CLU_000445_114_72_0"/>
<dbReference type="Pfam" id="PF02518">
    <property type="entry name" value="HATPase_c"/>
    <property type="match status" value="1"/>
</dbReference>
<dbReference type="SUPFAM" id="SSF52172">
    <property type="entry name" value="CheY-like"/>
    <property type="match status" value="1"/>
</dbReference>
<dbReference type="CDD" id="cd00082">
    <property type="entry name" value="HisKA"/>
    <property type="match status" value="1"/>
</dbReference>
<feature type="modified residue" description="4-aspartylphosphate" evidence="2">
    <location>
        <position position="57"/>
    </location>
</feature>
<keyword evidence="1 2" id="KW-0597">Phosphoprotein</keyword>
<name>A0A081C7T5_VECG1</name>
<dbReference type="SMART" id="SM00387">
    <property type="entry name" value="HATPase_c"/>
    <property type="match status" value="1"/>
</dbReference>
<evidence type="ECO:0000313" key="7">
    <source>
        <dbReference type="Proteomes" id="UP000030661"/>
    </source>
</evidence>
<evidence type="ECO:0000256" key="3">
    <source>
        <dbReference type="SAM" id="Coils"/>
    </source>
</evidence>
<dbReference type="STRING" id="1499967.U27_00537"/>
<dbReference type="Gene3D" id="1.10.287.130">
    <property type="match status" value="1"/>
</dbReference>
<evidence type="ECO:0000313" key="6">
    <source>
        <dbReference type="EMBL" id="GAK60640.1"/>
    </source>
</evidence>
<dbReference type="InterPro" id="IPR003594">
    <property type="entry name" value="HATPase_dom"/>
</dbReference>
<dbReference type="GO" id="GO:0000155">
    <property type="term" value="F:phosphorelay sensor kinase activity"/>
    <property type="evidence" value="ECO:0007669"/>
    <property type="project" value="InterPro"/>
</dbReference>
<dbReference type="CDD" id="cd19920">
    <property type="entry name" value="REC_PA4781-like"/>
    <property type="match status" value="1"/>
</dbReference>
<accession>A0A081C7T5</accession>
<dbReference type="InterPro" id="IPR001789">
    <property type="entry name" value="Sig_transdc_resp-reg_receiver"/>
</dbReference>
<dbReference type="Gene3D" id="3.40.50.2300">
    <property type="match status" value="1"/>
</dbReference>
<gene>
    <name evidence="6" type="ORF">U27_00537</name>
</gene>
<dbReference type="PANTHER" id="PTHR43547:SF2">
    <property type="entry name" value="HYBRID SIGNAL TRANSDUCTION HISTIDINE KINASE C"/>
    <property type="match status" value="1"/>
</dbReference>
<dbReference type="InterPro" id="IPR005467">
    <property type="entry name" value="His_kinase_dom"/>
</dbReference>
<evidence type="ECO:0000256" key="1">
    <source>
        <dbReference type="ARBA" id="ARBA00022553"/>
    </source>
</evidence>
<protein>
    <submittedName>
        <fullName evidence="6">Two-component hybrid sensor and regulator</fullName>
    </submittedName>
</protein>
<evidence type="ECO:0000259" key="5">
    <source>
        <dbReference type="PROSITE" id="PS50110"/>
    </source>
</evidence>
<dbReference type="Pfam" id="PF00072">
    <property type="entry name" value="Response_reg"/>
    <property type="match status" value="1"/>
</dbReference>
<dbReference type="eggNOG" id="COG3706">
    <property type="taxonomic scope" value="Bacteria"/>
</dbReference>
<dbReference type="Gene3D" id="3.30.565.10">
    <property type="entry name" value="Histidine kinase-like ATPase, C-terminal domain"/>
    <property type="match status" value="1"/>
</dbReference>
<dbReference type="InterPro" id="IPR036890">
    <property type="entry name" value="HATPase_C_sf"/>
</dbReference>
<sequence>MNKKEQPKILLVDDERYNIHVLVNILKTDYRTIVAKNGEGALKRACATPLPDLILLDIMMPGMDGYEVCRQLKANPQTREIPVIFITAMSEIQDETRGLELGAIDYLTKPINPAIVLARIKNHLALQAARKEIEQQKQQLEKQNKELREAARLREDVEQIARHDLKTPLNVVIGMPRMILEEGNLSDRQIKYLTMIETSGYRMLKMINQSLNLLKMERGLYQVTPVAVNLLQVFSKILAEIQNIRDSLDISLDIFVNGDHPEPGEAFFVYGEELLCYSMFENLLKNALEASKSGEQITISCLEQDARAVIHIHNQGVIPASIRDRFFDKYVTYGKRTTGIGLGTYSARLFAETMGGTISFETSEEHGTTLFVQLPRSKSNP</sequence>
<dbReference type="PANTHER" id="PTHR43547">
    <property type="entry name" value="TWO-COMPONENT HISTIDINE KINASE"/>
    <property type="match status" value="1"/>
</dbReference>
<dbReference type="SUPFAM" id="SSF47384">
    <property type="entry name" value="Homodimeric domain of signal transducing histidine kinase"/>
    <property type="match status" value="1"/>
</dbReference>
<organism evidence="6 7">
    <name type="scientific">Vecturithrix granuli</name>
    <dbReference type="NCBI Taxonomy" id="1499967"/>
    <lineage>
        <taxon>Bacteria</taxon>
        <taxon>Candidatus Moduliflexota</taxon>
        <taxon>Candidatus Vecturitrichia</taxon>
        <taxon>Candidatus Vecturitrichales</taxon>
        <taxon>Candidatus Vecturitrichaceae</taxon>
        <taxon>Candidatus Vecturithrix</taxon>
    </lineage>
</organism>
<reference evidence="6 7" key="1">
    <citation type="journal article" date="2015" name="PeerJ">
        <title>First genomic representation of candidate bacterial phylum KSB3 points to enhanced environmental sensing as a trigger of wastewater bulking.</title>
        <authorList>
            <person name="Sekiguchi Y."/>
            <person name="Ohashi A."/>
            <person name="Parks D.H."/>
            <person name="Yamauchi T."/>
            <person name="Tyson G.W."/>
            <person name="Hugenholtz P."/>
        </authorList>
    </citation>
    <scope>NUCLEOTIDE SEQUENCE [LARGE SCALE GENOMIC DNA]</scope>
</reference>
<dbReference type="SUPFAM" id="SSF55874">
    <property type="entry name" value="ATPase domain of HSP90 chaperone/DNA topoisomerase II/histidine kinase"/>
    <property type="match status" value="1"/>
</dbReference>
<feature type="domain" description="Response regulatory" evidence="5">
    <location>
        <begin position="8"/>
        <end position="124"/>
    </location>
</feature>
<keyword evidence="3" id="KW-0175">Coiled coil</keyword>
<dbReference type="EMBL" id="DF820474">
    <property type="protein sequence ID" value="GAK60640.1"/>
    <property type="molecule type" value="Genomic_DNA"/>
</dbReference>
<proteinExistence type="predicted"/>
<dbReference type="SMART" id="SM00388">
    <property type="entry name" value="HisKA"/>
    <property type="match status" value="1"/>
</dbReference>
<evidence type="ECO:0000259" key="4">
    <source>
        <dbReference type="PROSITE" id="PS50109"/>
    </source>
</evidence>
<dbReference type="PROSITE" id="PS50109">
    <property type="entry name" value="HIS_KIN"/>
    <property type="match status" value="1"/>
</dbReference>
<dbReference type="SMART" id="SM00448">
    <property type="entry name" value="REC"/>
    <property type="match status" value="1"/>
</dbReference>
<dbReference type="Pfam" id="PF00512">
    <property type="entry name" value="HisKA"/>
    <property type="match status" value="1"/>
</dbReference>
<dbReference type="AlphaFoldDB" id="A0A081C7T5"/>
<keyword evidence="7" id="KW-1185">Reference proteome</keyword>
<feature type="domain" description="Histidine kinase" evidence="4">
    <location>
        <begin position="160"/>
        <end position="378"/>
    </location>
</feature>
<dbReference type="InterPro" id="IPR003661">
    <property type="entry name" value="HisK_dim/P_dom"/>
</dbReference>
<dbReference type="PROSITE" id="PS50110">
    <property type="entry name" value="RESPONSE_REGULATORY"/>
    <property type="match status" value="1"/>
</dbReference>
<evidence type="ECO:0000256" key="2">
    <source>
        <dbReference type="PROSITE-ProRule" id="PRU00169"/>
    </source>
</evidence>